<accession>A0A1F6W347</accession>
<reference evidence="1 2" key="1">
    <citation type="journal article" date="2016" name="Nat. Commun.">
        <title>Thousands of microbial genomes shed light on interconnected biogeochemical processes in an aquifer system.</title>
        <authorList>
            <person name="Anantharaman K."/>
            <person name="Brown C.T."/>
            <person name="Hug L.A."/>
            <person name="Sharon I."/>
            <person name="Castelle C.J."/>
            <person name="Probst A.J."/>
            <person name="Thomas B.C."/>
            <person name="Singh A."/>
            <person name="Wilkins M.J."/>
            <person name="Karaoz U."/>
            <person name="Brodie E.L."/>
            <person name="Williams K.H."/>
            <person name="Hubbard S.S."/>
            <person name="Banfield J.F."/>
        </authorList>
    </citation>
    <scope>NUCLEOTIDE SEQUENCE [LARGE SCALE GENOMIC DNA]</scope>
</reference>
<comment type="caution">
    <text evidence="1">The sequence shown here is derived from an EMBL/GenBank/DDBJ whole genome shotgun (WGS) entry which is preliminary data.</text>
</comment>
<dbReference type="AlphaFoldDB" id="A0A1F6W347"/>
<organism evidence="1 2">
    <name type="scientific">Candidatus Nomurabacteria bacterium RIFCSPHIGHO2_02_FULL_42_19</name>
    <dbReference type="NCBI Taxonomy" id="1801756"/>
    <lineage>
        <taxon>Bacteria</taxon>
        <taxon>Candidatus Nomuraibacteriota</taxon>
    </lineage>
</organism>
<dbReference type="EMBL" id="MFUG01000005">
    <property type="protein sequence ID" value="OGI76327.1"/>
    <property type="molecule type" value="Genomic_DNA"/>
</dbReference>
<evidence type="ECO:0000313" key="1">
    <source>
        <dbReference type="EMBL" id="OGI76327.1"/>
    </source>
</evidence>
<sequence length="87" mass="9747">MTVATKLHAGQRLMLDFRSGISYVRVSRLSGHFVGGDYLSDAPPDLKVADDSFRRYAEKKAAEDGLDVEDDDWTGSALFLRLIKKKK</sequence>
<gene>
    <name evidence="1" type="ORF">A3C67_00415</name>
</gene>
<protein>
    <submittedName>
        <fullName evidence="1">Uncharacterized protein</fullName>
    </submittedName>
</protein>
<dbReference type="STRING" id="1801756.A3C67_00415"/>
<dbReference type="Proteomes" id="UP000179275">
    <property type="component" value="Unassembled WGS sequence"/>
</dbReference>
<proteinExistence type="predicted"/>
<evidence type="ECO:0000313" key="2">
    <source>
        <dbReference type="Proteomes" id="UP000179275"/>
    </source>
</evidence>
<name>A0A1F6W347_9BACT</name>